<feature type="region of interest" description="Disordered" evidence="5">
    <location>
        <begin position="200"/>
        <end position="221"/>
    </location>
</feature>
<evidence type="ECO:0000313" key="9">
    <source>
        <dbReference type="Proteomes" id="UP001630127"/>
    </source>
</evidence>
<keyword evidence="2" id="KW-0238">DNA-binding</keyword>
<dbReference type="Gene3D" id="2.170.150.80">
    <property type="entry name" value="NAC domain"/>
    <property type="match status" value="1"/>
</dbReference>
<dbReference type="PROSITE" id="PS51005">
    <property type="entry name" value="NAC"/>
    <property type="match status" value="1"/>
</dbReference>
<sequence length="358" mass="39899">MAVEDAPAIGFRFRPTEQELLYLLLIKAAENDFQIDEVEDKTLYGEDAAPWQVFRDDDHWLTFDDCGNGRKKILYAFTKLTKLSPNKVARIAGSGTWDGETKKTEILDFSGQIIGTKKMLSYVLNSGSALKGGWIMHEYSLAGAFLNQITSTDYVLCRIIWEDSKNTKVKVPARKRVTAVASAAHGDQVQGSCSENYTTDSQVLGKRSKPSFQESNSQSTKKLAMVTNEAASNDLVNNNMPKVIDLGSKRVAAQEGSGEVQASNMGCSQNPTTNPQDPSFQEFTNDAMNNNLWLPEENNPLAAIVSDHDHNAVNNNLWVPDENNPLAAIVPDHDHEEEHHHDQNYLDYYLETDGWMLP</sequence>
<dbReference type="Proteomes" id="UP001630127">
    <property type="component" value="Unassembled WGS sequence"/>
</dbReference>
<dbReference type="Pfam" id="PF02365">
    <property type="entry name" value="NAM"/>
    <property type="match status" value="1"/>
</dbReference>
<dbReference type="InterPro" id="IPR003441">
    <property type="entry name" value="NAC-dom"/>
</dbReference>
<dbReference type="PANTHER" id="PTHR31719">
    <property type="entry name" value="NAC TRANSCRIPTION FACTOR 56"/>
    <property type="match status" value="1"/>
</dbReference>
<evidence type="ECO:0000256" key="4">
    <source>
        <dbReference type="ARBA" id="ARBA00023242"/>
    </source>
</evidence>
<feature type="domain" description="NAC" evidence="6">
    <location>
        <begin position="7"/>
        <end position="162"/>
    </location>
</feature>
<gene>
    <name evidence="7" type="ORF">ACH5RR_036291</name>
    <name evidence="8" type="ORF">ACH5RR_036292</name>
</gene>
<evidence type="ECO:0000313" key="8">
    <source>
        <dbReference type="EMBL" id="KAL3501843.1"/>
    </source>
</evidence>
<reference evidence="8 9" key="1">
    <citation type="submission" date="2024-11" db="EMBL/GenBank/DDBJ databases">
        <title>A near-complete genome assembly of Cinchona calisaya.</title>
        <authorList>
            <person name="Lian D.C."/>
            <person name="Zhao X.W."/>
            <person name="Wei L."/>
        </authorList>
    </citation>
    <scope>NUCLEOTIDE SEQUENCE [LARGE SCALE GENOMIC DNA]</scope>
    <source>
        <tissue evidence="8">Nenye</tissue>
    </source>
</reference>
<proteinExistence type="predicted"/>
<evidence type="ECO:0000313" key="7">
    <source>
        <dbReference type="EMBL" id="KAL3501842.1"/>
    </source>
</evidence>
<evidence type="ECO:0000256" key="2">
    <source>
        <dbReference type="ARBA" id="ARBA00023125"/>
    </source>
</evidence>
<feature type="compositionally biased region" description="Polar residues" evidence="5">
    <location>
        <begin position="210"/>
        <end position="221"/>
    </location>
</feature>
<dbReference type="EMBL" id="JBJUIK010000015">
    <property type="protein sequence ID" value="KAL3501842.1"/>
    <property type="molecule type" value="Genomic_DNA"/>
</dbReference>
<evidence type="ECO:0000256" key="5">
    <source>
        <dbReference type="SAM" id="MobiDB-lite"/>
    </source>
</evidence>
<evidence type="ECO:0000256" key="3">
    <source>
        <dbReference type="ARBA" id="ARBA00023163"/>
    </source>
</evidence>
<organism evidence="8 9">
    <name type="scientific">Cinchona calisaya</name>
    <dbReference type="NCBI Taxonomy" id="153742"/>
    <lineage>
        <taxon>Eukaryota</taxon>
        <taxon>Viridiplantae</taxon>
        <taxon>Streptophyta</taxon>
        <taxon>Embryophyta</taxon>
        <taxon>Tracheophyta</taxon>
        <taxon>Spermatophyta</taxon>
        <taxon>Magnoliopsida</taxon>
        <taxon>eudicotyledons</taxon>
        <taxon>Gunneridae</taxon>
        <taxon>Pentapetalae</taxon>
        <taxon>asterids</taxon>
        <taxon>lamiids</taxon>
        <taxon>Gentianales</taxon>
        <taxon>Rubiaceae</taxon>
        <taxon>Cinchonoideae</taxon>
        <taxon>Cinchoneae</taxon>
        <taxon>Cinchona</taxon>
    </lineage>
</organism>
<name>A0ABD2Y892_9GENT</name>
<dbReference type="PANTHER" id="PTHR31719:SF43">
    <property type="entry name" value="NAC TRANSCRIPTION FACTOR 56"/>
    <property type="match status" value="1"/>
</dbReference>
<comment type="caution">
    <text evidence="8">The sequence shown here is derived from an EMBL/GenBank/DDBJ whole genome shotgun (WGS) entry which is preliminary data.</text>
</comment>
<dbReference type="SUPFAM" id="SSF101941">
    <property type="entry name" value="NAC domain"/>
    <property type="match status" value="1"/>
</dbReference>
<accession>A0ABD2Y892</accession>
<keyword evidence="9" id="KW-1185">Reference proteome</keyword>
<evidence type="ECO:0000259" key="6">
    <source>
        <dbReference type="PROSITE" id="PS51005"/>
    </source>
</evidence>
<dbReference type="InterPro" id="IPR036093">
    <property type="entry name" value="NAC_dom_sf"/>
</dbReference>
<evidence type="ECO:0000256" key="1">
    <source>
        <dbReference type="ARBA" id="ARBA00023015"/>
    </source>
</evidence>
<protein>
    <recommendedName>
        <fullName evidence="6">NAC domain-containing protein</fullName>
    </recommendedName>
</protein>
<keyword evidence="3" id="KW-0804">Transcription</keyword>
<keyword evidence="4" id="KW-0539">Nucleus</keyword>
<keyword evidence="1" id="KW-0805">Transcription regulation</keyword>
<dbReference type="AlphaFoldDB" id="A0ABD2Y892"/>
<dbReference type="EMBL" id="JBJUIK010000015">
    <property type="protein sequence ID" value="KAL3501843.1"/>
    <property type="molecule type" value="Genomic_DNA"/>
</dbReference>
<dbReference type="GO" id="GO:0003677">
    <property type="term" value="F:DNA binding"/>
    <property type="evidence" value="ECO:0007669"/>
    <property type="project" value="UniProtKB-KW"/>
</dbReference>